<evidence type="ECO:0000313" key="2">
    <source>
        <dbReference type="EMBL" id="KUJ21003.1"/>
    </source>
</evidence>
<dbReference type="GeneID" id="28827142"/>
<dbReference type="RefSeq" id="XP_018075358.1">
    <property type="nucleotide sequence ID" value="XM_018217416.1"/>
</dbReference>
<dbReference type="Gene3D" id="3.40.30.10">
    <property type="entry name" value="Glutaredoxin"/>
    <property type="match status" value="1"/>
</dbReference>
<gene>
    <name evidence="2" type="ORF">LY89DRAFT_704959</name>
</gene>
<feature type="compositionally biased region" description="Low complexity" evidence="1">
    <location>
        <begin position="11"/>
        <end position="24"/>
    </location>
</feature>
<sequence>MTFQQELQSWLSPTSLTTSPAPELGSKAPSSEPLPFPSKDGKRTIVTFLRHCGCPFAEKNFLSLRTLASQHANAINFVAISHSSQSSTEKWLSAIGGAGDVQVIVDSERAVYAKWGLGVSSAWHVLNPWSMWEVYKLGKGEGIWNRPTESGSRWQTSGSWGIDGEGVVRWGEVARAADDIADFEEGVKVLLEEQK</sequence>
<dbReference type="Proteomes" id="UP000070700">
    <property type="component" value="Unassembled WGS sequence"/>
</dbReference>
<feature type="region of interest" description="Disordered" evidence="1">
    <location>
        <begin position="1"/>
        <end position="38"/>
    </location>
</feature>
<reference evidence="2 3" key="1">
    <citation type="submission" date="2015-10" db="EMBL/GenBank/DDBJ databases">
        <title>Full genome of DAOMC 229536 Phialocephala scopiformis, a fungal endophyte of spruce producing the potent anti-insectan compound rugulosin.</title>
        <authorList>
            <consortium name="DOE Joint Genome Institute"/>
            <person name="Walker A.K."/>
            <person name="Frasz S.L."/>
            <person name="Seifert K.A."/>
            <person name="Miller J.D."/>
            <person name="Mondo S.J."/>
            <person name="Labutti K."/>
            <person name="Lipzen A."/>
            <person name="Dockter R."/>
            <person name="Kennedy M."/>
            <person name="Grigoriev I.V."/>
            <person name="Spatafora J.W."/>
        </authorList>
    </citation>
    <scope>NUCLEOTIDE SEQUENCE [LARGE SCALE GENOMIC DNA]</scope>
    <source>
        <strain evidence="2 3">CBS 120377</strain>
    </source>
</reference>
<dbReference type="Pfam" id="PF13911">
    <property type="entry name" value="AhpC-TSA_2"/>
    <property type="match status" value="1"/>
</dbReference>
<organism evidence="2 3">
    <name type="scientific">Mollisia scopiformis</name>
    <name type="common">Conifer needle endophyte fungus</name>
    <name type="synonym">Phialocephala scopiformis</name>
    <dbReference type="NCBI Taxonomy" id="149040"/>
    <lineage>
        <taxon>Eukaryota</taxon>
        <taxon>Fungi</taxon>
        <taxon>Dikarya</taxon>
        <taxon>Ascomycota</taxon>
        <taxon>Pezizomycotina</taxon>
        <taxon>Leotiomycetes</taxon>
        <taxon>Helotiales</taxon>
        <taxon>Mollisiaceae</taxon>
        <taxon>Mollisia</taxon>
    </lineage>
</organism>
<evidence type="ECO:0000256" key="1">
    <source>
        <dbReference type="SAM" id="MobiDB-lite"/>
    </source>
</evidence>
<protein>
    <submittedName>
        <fullName evidence="2">Uncharacterized protein</fullName>
    </submittedName>
</protein>
<dbReference type="SUPFAM" id="SSF52833">
    <property type="entry name" value="Thioredoxin-like"/>
    <property type="match status" value="1"/>
</dbReference>
<dbReference type="AlphaFoldDB" id="A0A194XLE8"/>
<proteinExistence type="predicted"/>
<feature type="compositionally biased region" description="Polar residues" evidence="1">
    <location>
        <begin position="1"/>
        <end position="10"/>
    </location>
</feature>
<accession>A0A194XLE8</accession>
<dbReference type="InterPro" id="IPR036249">
    <property type="entry name" value="Thioredoxin-like_sf"/>
</dbReference>
<dbReference type="OrthoDB" id="40334at2759"/>
<keyword evidence="3" id="KW-1185">Reference proteome</keyword>
<dbReference type="PANTHER" id="PTHR42336:SF1">
    <property type="entry name" value="ALKYL HYDROPEROXIDE REDUCTASE SUBUNIT C_ THIOL SPECIFIC ANTIOXIDANT DOMAIN-CONTAINING PROTEIN"/>
    <property type="match status" value="1"/>
</dbReference>
<evidence type="ECO:0000313" key="3">
    <source>
        <dbReference type="Proteomes" id="UP000070700"/>
    </source>
</evidence>
<dbReference type="InParanoid" id="A0A194XLE8"/>
<dbReference type="PANTHER" id="PTHR42336">
    <property type="entry name" value="THIOREDOXIN DOMAIN-CONTAINING PROTEIN-RELATED"/>
    <property type="match status" value="1"/>
</dbReference>
<dbReference type="EMBL" id="KQ947408">
    <property type="protein sequence ID" value="KUJ21003.1"/>
    <property type="molecule type" value="Genomic_DNA"/>
</dbReference>
<dbReference type="InterPro" id="IPR032801">
    <property type="entry name" value="PXL2A/B/C"/>
</dbReference>
<dbReference type="KEGG" id="psco:LY89DRAFT_704959"/>
<name>A0A194XLE8_MOLSC</name>